<dbReference type="PANTHER" id="PTHR11097:SF9">
    <property type="entry name" value="EXOSOME COMPLEX COMPONENT RRP43"/>
    <property type="match status" value="1"/>
</dbReference>
<dbReference type="GO" id="GO:0016075">
    <property type="term" value="P:rRNA catabolic process"/>
    <property type="evidence" value="ECO:0007669"/>
    <property type="project" value="TreeGrafter"/>
</dbReference>
<dbReference type="PANTHER" id="PTHR11097">
    <property type="entry name" value="EXOSOME COMPLEX EXONUCLEASE RIBOSOMAL RNA PROCESSING PROTEIN"/>
    <property type="match status" value="1"/>
</dbReference>
<proteinExistence type="inferred from homology"/>
<dbReference type="Proteomes" id="UP000006038">
    <property type="component" value="Unassembled WGS sequence"/>
</dbReference>
<dbReference type="SUPFAM" id="SSF54211">
    <property type="entry name" value="Ribosomal protein S5 domain 2-like"/>
    <property type="match status" value="1"/>
</dbReference>
<evidence type="ECO:0000256" key="5">
    <source>
        <dbReference type="ARBA" id="ARBA00022552"/>
    </source>
</evidence>
<accession>J3KU48</accession>
<keyword evidence="5" id="KW-0698">rRNA processing</keyword>
<evidence type="ECO:0000256" key="4">
    <source>
        <dbReference type="ARBA" id="ARBA00022490"/>
    </source>
</evidence>
<dbReference type="GO" id="GO:0071038">
    <property type="term" value="P:TRAMP-dependent tRNA surveillance pathway"/>
    <property type="evidence" value="ECO:0007669"/>
    <property type="project" value="TreeGrafter"/>
</dbReference>
<dbReference type="GO" id="GO:0005730">
    <property type="term" value="C:nucleolus"/>
    <property type="evidence" value="ECO:0007669"/>
    <property type="project" value="UniProtKB-SubCell"/>
</dbReference>
<dbReference type="GO" id="GO:0034475">
    <property type="term" value="P:U4 snRNA 3'-end processing"/>
    <property type="evidence" value="ECO:0007669"/>
    <property type="project" value="TreeGrafter"/>
</dbReference>
<keyword evidence="8" id="KW-0539">Nucleus</keyword>
<evidence type="ECO:0000256" key="2">
    <source>
        <dbReference type="ARBA" id="ARBA00004604"/>
    </source>
</evidence>
<sequence length="240" mass="25803">MAAEMEATEAGGLAGEMEVEAYRRLFPLVFLERHLRKSVRPDARRTDKARPTTVALGTVSSAHGSALVRLGDTVRHPRGRFLALPLSWGVPHAAYLLPTCQTRTAGGGGAGHLQDPRGHPHELKDAKFKGALFDQWEGFLASIPGLLGISVSQIEKLHMKSCYDTLNKMSKTSSDLLPMLGGKIPDDICIPATSSETTATECTCEDVYCLNADGSLFNAALISAVSAFTHCMFLVSECLS</sequence>
<name>J3KU48_ORYBR</name>
<comment type="similarity">
    <text evidence="3">Belongs to the RNase PH family.</text>
</comment>
<evidence type="ECO:0000256" key="6">
    <source>
        <dbReference type="ARBA" id="ARBA00022835"/>
    </source>
</evidence>
<dbReference type="Gene3D" id="3.30.230.70">
    <property type="entry name" value="GHMP Kinase, N-terminal domain"/>
    <property type="match status" value="1"/>
</dbReference>
<evidence type="ECO:0000313" key="9">
    <source>
        <dbReference type="EnsemblPlants" id="OB0041G10040.1"/>
    </source>
</evidence>
<dbReference type="Gramene" id="OB0041G10040.1">
    <property type="protein sequence ID" value="OB0041G10040.1"/>
    <property type="gene ID" value="OB0041G10040"/>
</dbReference>
<dbReference type="STRING" id="4533.J3KU48"/>
<organism evidence="9">
    <name type="scientific">Oryza brachyantha</name>
    <name type="common">malo sina</name>
    <dbReference type="NCBI Taxonomy" id="4533"/>
    <lineage>
        <taxon>Eukaryota</taxon>
        <taxon>Viridiplantae</taxon>
        <taxon>Streptophyta</taxon>
        <taxon>Embryophyta</taxon>
        <taxon>Tracheophyta</taxon>
        <taxon>Spermatophyta</taxon>
        <taxon>Magnoliopsida</taxon>
        <taxon>Liliopsida</taxon>
        <taxon>Poales</taxon>
        <taxon>Poaceae</taxon>
        <taxon>BOP clade</taxon>
        <taxon>Oryzoideae</taxon>
        <taxon>Oryzeae</taxon>
        <taxon>Oryzinae</taxon>
        <taxon>Oryza</taxon>
    </lineage>
</organism>
<dbReference type="GO" id="GO:0071028">
    <property type="term" value="P:nuclear mRNA surveillance"/>
    <property type="evidence" value="ECO:0007669"/>
    <property type="project" value="TreeGrafter"/>
</dbReference>
<keyword evidence="7" id="KW-0694">RNA-binding</keyword>
<protein>
    <submittedName>
        <fullName evidence="9">Uncharacterized protein</fullName>
    </submittedName>
</protein>
<keyword evidence="6" id="KW-0271">Exosome</keyword>
<evidence type="ECO:0000256" key="3">
    <source>
        <dbReference type="ARBA" id="ARBA00006678"/>
    </source>
</evidence>
<dbReference type="GO" id="GO:0034473">
    <property type="term" value="P:U1 snRNA 3'-end processing"/>
    <property type="evidence" value="ECO:0007669"/>
    <property type="project" value="TreeGrafter"/>
</dbReference>
<evidence type="ECO:0000313" key="10">
    <source>
        <dbReference type="Proteomes" id="UP000006038"/>
    </source>
</evidence>
<comment type="subcellular location">
    <subcellularLocation>
        <location evidence="1">Cytoplasm</location>
    </subcellularLocation>
    <subcellularLocation>
        <location evidence="2">Nucleus</location>
        <location evidence="2">Nucleolus</location>
    </subcellularLocation>
</comment>
<dbReference type="HOGENOM" id="CLU_1157949_0_0_1"/>
<dbReference type="InterPro" id="IPR050590">
    <property type="entry name" value="Exosome_comp_Rrp42_subfam"/>
</dbReference>
<dbReference type="AlphaFoldDB" id="J3KU48"/>
<dbReference type="EnsemblPlants" id="OB0041G10040.1">
    <property type="protein sequence ID" value="OB0041G10040.1"/>
    <property type="gene ID" value="OB0041G10040"/>
</dbReference>
<keyword evidence="10" id="KW-1185">Reference proteome</keyword>
<evidence type="ECO:0000256" key="1">
    <source>
        <dbReference type="ARBA" id="ARBA00004496"/>
    </source>
</evidence>
<evidence type="ECO:0000256" key="7">
    <source>
        <dbReference type="ARBA" id="ARBA00022884"/>
    </source>
</evidence>
<dbReference type="GO" id="GO:0000177">
    <property type="term" value="C:cytoplasmic exosome (RNase complex)"/>
    <property type="evidence" value="ECO:0007669"/>
    <property type="project" value="TreeGrafter"/>
</dbReference>
<dbReference type="InterPro" id="IPR027408">
    <property type="entry name" value="PNPase/RNase_PH_dom_sf"/>
</dbReference>
<dbReference type="GO" id="GO:0000467">
    <property type="term" value="P:exonucleolytic trimming to generate mature 3'-end of 5.8S rRNA from tricistronic rRNA transcript (SSU-rRNA, 5.8S rRNA, LSU-rRNA)"/>
    <property type="evidence" value="ECO:0007669"/>
    <property type="project" value="TreeGrafter"/>
</dbReference>
<dbReference type="GO" id="GO:0000176">
    <property type="term" value="C:nuclear exosome (RNase complex)"/>
    <property type="evidence" value="ECO:0007669"/>
    <property type="project" value="TreeGrafter"/>
</dbReference>
<dbReference type="eggNOG" id="KOG1613">
    <property type="taxonomic scope" value="Eukaryota"/>
</dbReference>
<dbReference type="InterPro" id="IPR020568">
    <property type="entry name" value="Ribosomal_Su5_D2-typ_SF"/>
</dbReference>
<dbReference type="GO" id="GO:0035925">
    <property type="term" value="F:mRNA 3'-UTR AU-rich region binding"/>
    <property type="evidence" value="ECO:0007669"/>
    <property type="project" value="TreeGrafter"/>
</dbReference>
<reference evidence="9" key="1">
    <citation type="submission" date="2015-06" db="UniProtKB">
        <authorList>
            <consortium name="EnsemblPlants"/>
        </authorList>
    </citation>
    <scope>IDENTIFICATION</scope>
</reference>
<dbReference type="GO" id="GO:0071035">
    <property type="term" value="P:nuclear polyadenylation-dependent rRNA catabolic process"/>
    <property type="evidence" value="ECO:0007669"/>
    <property type="project" value="TreeGrafter"/>
</dbReference>
<dbReference type="GO" id="GO:0034476">
    <property type="term" value="P:U5 snRNA 3'-end processing"/>
    <property type="evidence" value="ECO:0007669"/>
    <property type="project" value="TreeGrafter"/>
</dbReference>
<evidence type="ECO:0000256" key="8">
    <source>
        <dbReference type="ARBA" id="ARBA00023242"/>
    </source>
</evidence>
<keyword evidence="4" id="KW-0963">Cytoplasm</keyword>